<dbReference type="EMBL" id="FMJD01000013">
    <property type="protein sequence ID" value="SCM79435.1"/>
    <property type="molecule type" value="Genomic_DNA"/>
</dbReference>
<organism evidence="2">
    <name type="scientific">uncultured Pleomorphomonas sp</name>
    <dbReference type="NCBI Taxonomy" id="442121"/>
    <lineage>
        <taxon>Bacteria</taxon>
        <taxon>Pseudomonadati</taxon>
        <taxon>Pseudomonadota</taxon>
        <taxon>Alphaproteobacteria</taxon>
        <taxon>Hyphomicrobiales</taxon>
        <taxon>Pleomorphomonadaceae</taxon>
        <taxon>Pleomorphomonas</taxon>
        <taxon>environmental samples</taxon>
    </lineage>
</organism>
<gene>
    <name evidence="2" type="ORF">KL86PLE_90402</name>
</gene>
<dbReference type="InterPro" id="IPR013321">
    <property type="entry name" value="Arc_rbn_hlx_hlx"/>
</dbReference>
<dbReference type="Gene3D" id="1.10.1220.10">
    <property type="entry name" value="Met repressor-like"/>
    <property type="match status" value="1"/>
</dbReference>
<dbReference type="AlphaFoldDB" id="A0A212LPE6"/>
<reference evidence="2" key="1">
    <citation type="submission" date="2016-08" db="EMBL/GenBank/DDBJ databases">
        <authorList>
            <person name="Seilhamer J.J."/>
        </authorList>
    </citation>
    <scope>NUCLEOTIDE SEQUENCE</scope>
    <source>
        <strain evidence="2">86</strain>
    </source>
</reference>
<proteinExistence type="predicted"/>
<dbReference type="InterPro" id="IPR002145">
    <property type="entry name" value="CopG"/>
</dbReference>
<name>A0A212LPE6_9HYPH</name>
<protein>
    <recommendedName>
        <fullName evidence="1">Ribbon-helix-helix protein CopG domain-containing protein</fullName>
    </recommendedName>
</protein>
<dbReference type="Pfam" id="PF01402">
    <property type="entry name" value="RHH_1"/>
    <property type="match status" value="1"/>
</dbReference>
<sequence>MEMKMRALVDIPDDMVEKLNALSRERGVSRASLIRAALSRLVDEAQTSDVDAAFGLWRGGEDGLAYQERMRSEW</sequence>
<evidence type="ECO:0000313" key="2">
    <source>
        <dbReference type="EMBL" id="SCM79435.1"/>
    </source>
</evidence>
<accession>A0A212LPE6</accession>
<feature type="domain" description="Ribbon-helix-helix protein CopG" evidence="1">
    <location>
        <begin position="11"/>
        <end position="44"/>
    </location>
</feature>
<dbReference type="SUPFAM" id="SSF47598">
    <property type="entry name" value="Ribbon-helix-helix"/>
    <property type="match status" value="1"/>
</dbReference>
<dbReference type="InterPro" id="IPR010985">
    <property type="entry name" value="Ribbon_hlx_hlx"/>
</dbReference>
<dbReference type="GO" id="GO:0006355">
    <property type="term" value="P:regulation of DNA-templated transcription"/>
    <property type="evidence" value="ECO:0007669"/>
    <property type="project" value="InterPro"/>
</dbReference>
<evidence type="ECO:0000259" key="1">
    <source>
        <dbReference type="Pfam" id="PF01402"/>
    </source>
</evidence>